<dbReference type="SUPFAM" id="SSF55895">
    <property type="entry name" value="Ribonuclease Rh-like"/>
    <property type="match status" value="1"/>
</dbReference>
<protein>
    <submittedName>
        <fullName evidence="3">Uncharacterized protein</fullName>
    </submittedName>
</protein>
<dbReference type="GO" id="GO:0033897">
    <property type="term" value="F:ribonuclease T2 activity"/>
    <property type="evidence" value="ECO:0007669"/>
    <property type="project" value="InterPro"/>
</dbReference>
<gene>
    <name evidence="3" type="ORF">CDD81_5196</name>
</gene>
<comment type="caution">
    <text evidence="3">The sequence shown here is derived from an EMBL/GenBank/DDBJ whole genome shotgun (WGS) entry which is preliminary data.</text>
</comment>
<dbReference type="Pfam" id="PF00445">
    <property type="entry name" value="Ribonuclease_T2"/>
    <property type="match status" value="1"/>
</dbReference>
<dbReference type="AlphaFoldDB" id="A0A2C5Y5K1"/>
<dbReference type="Gene3D" id="3.90.730.10">
    <property type="entry name" value="Ribonuclease T2-like"/>
    <property type="match status" value="1"/>
</dbReference>
<dbReference type="OrthoDB" id="435754at2759"/>
<keyword evidence="4" id="KW-1185">Reference proteome</keyword>
<sequence>MASAIRKTREVTELITSTDLSDRLVPWVLEQINVTSYLRDPEQDAWHLEYMDMDLGQTLRVMMQPWAGRDSQSLDDIWGDAWLKHGTCVSALKPNCYPEYQPGDEVAPYFDRLAMAYSDDYVERLEEAGIVPCDSERYELAEFEEALVGNTDSKVRVICDGHVVRSVQVFYKVKQRDGQQWPVAIEDSVFALDKPYAFGNPKSEESQCPDKVRYMATSVKN</sequence>
<evidence type="ECO:0000313" key="4">
    <source>
        <dbReference type="Proteomes" id="UP000226192"/>
    </source>
</evidence>
<dbReference type="InterPro" id="IPR036430">
    <property type="entry name" value="RNase_T2-like_sf"/>
</dbReference>
<evidence type="ECO:0000256" key="1">
    <source>
        <dbReference type="ARBA" id="ARBA00007469"/>
    </source>
</evidence>
<reference evidence="3 4" key="1">
    <citation type="submission" date="2017-06" db="EMBL/GenBank/DDBJ databases">
        <title>Ant-infecting Ophiocordyceps genomes reveal a high diversity of potential behavioral manipulation genes and a possible major role for enterotoxins.</title>
        <authorList>
            <person name="De Bekker C."/>
            <person name="Evans H.C."/>
            <person name="Brachmann A."/>
            <person name="Hughes D.P."/>
        </authorList>
    </citation>
    <scope>NUCLEOTIDE SEQUENCE [LARGE SCALE GENOMIC DNA]</scope>
    <source>
        <strain evidence="3 4">Map64</strain>
    </source>
</reference>
<name>A0A2C5Y5K1_9HYPO</name>
<dbReference type="GO" id="GO:0003723">
    <property type="term" value="F:RNA binding"/>
    <property type="evidence" value="ECO:0007669"/>
    <property type="project" value="InterPro"/>
</dbReference>
<dbReference type="EMBL" id="NJET01000039">
    <property type="protein sequence ID" value="PHH63977.1"/>
    <property type="molecule type" value="Genomic_DNA"/>
</dbReference>
<dbReference type="PANTHER" id="PTHR11240">
    <property type="entry name" value="RIBONUCLEASE T2"/>
    <property type="match status" value="1"/>
</dbReference>
<dbReference type="GO" id="GO:0006401">
    <property type="term" value="P:RNA catabolic process"/>
    <property type="evidence" value="ECO:0007669"/>
    <property type="project" value="TreeGrafter"/>
</dbReference>
<proteinExistence type="inferred from homology"/>
<organism evidence="3 4">
    <name type="scientific">Ophiocordyceps australis</name>
    <dbReference type="NCBI Taxonomy" id="1399860"/>
    <lineage>
        <taxon>Eukaryota</taxon>
        <taxon>Fungi</taxon>
        <taxon>Dikarya</taxon>
        <taxon>Ascomycota</taxon>
        <taxon>Pezizomycotina</taxon>
        <taxon>Sordariomycetes</taxon>
        <taxon>Hypocreomycetidae</taxon>
        <taxon>Hypocreales</taxon>
        <taxon>Ophiocordycipitaceae</taxon>
        <taxon>Ophiocordyceps</taxon>
    </lineage>
</organism>
<dbReference type="GO" id="GO:0005576">
    <property type="term" value="C:extracellular region"/>
    <property type="evidence" value="ECO:0007669"/>
    <property type="project" value="TreeGrafter"/>
</dbReference>
<comment type="similarity">
    <text evidence="1 2">Belongs to the RNase T2 family.</text>
</comment>
<accession>A0A2C5Y5K1</accession>
<evidence type="ECO:0000313" key="3">
    <source>
        <dbReference type="EMBL" id="PHH63977.1"/>
    </source>
</evidence>
<dbReference type="PANTHER" id="PTHR11240:SF22">
    <property type="entry name" value="RIBONUCLEASE T2"/>
    <property type="match status" value="1"/>
</dbReference>
<evidence type="ECO:0000256" key="2">
    <source>
        <dbReference type="RuleBase" id="RU004328"/>
    </source>
</evidence>
<dbReference type="InterPro" id="IPR001568">
    <property type="entry name" value="RNase_T2-like"/>
</dbReference>
<dbReference type="Proteomes" id="UP000226192">
    <property type="component" value="Unassembled WGS sequence"/>
</dbReference>